<feature type="domain" description="N-acetyltransferase" evidence="1">
    <location>
        <begin position="6"/>
        <end position="175"/>
    </location>
</feature>
<keyword evidence="2" id="KW-0808">Transferase</keyword>
<accession>A0A7W7S503</accession>
<dbReference type="GO" id="GO:0008999">
    <property type="term" value="F:protein-N-terminal-alanine acetyltransferase activity"/>
    <property type="evidence" value="ECO:0007669"/>
    <property type="project" value="UniProtKB-EC"/>
</dbReference>
<dbReference type="Gene3D" id="3.40.630.30">
    <property type="match status" value="1"/>
</dbReference>
<dbReference type="InterPro" id="IPR000182">
    <property type="entry name" value="GNAT_dom"/>
</dbReference>
<dbReference type="EC" id="2.3.1.267" evidence="2"/>
<proteinExistence type="predicted"/>
<reference evidence="2 3" key="1">
    <citation type="submission" date="2020-08" db="EMBL/GenBank/DDBJ databases">
        <title>Sequencing the genomes of 1000 actinobacteria strains.</title>
        <authorList>
            <person name="Klenk H.-P."/>
        </authorList>
    </citation>
    <scope>NUCLEOTIDE SEQUENCE [LARGE SCALE GENOMIC DNA]</scope>
    <source>
        <strain evidence="2 3">DSM 43023</strain>
    </source>
</reference>
<dbReference type="InterPro" id="IPR016181">
    <property type="entry name" value="Acyl_CoA_acyltransferase"/>
</dbReference>
<dbReference type="EMBL" id="JACHJU010000004">
    <property type="protein sequence ID" value="MBB4943076.1"/>
    <property type="molecule type" value="Genomic_DNA"/>
</dbReference>
<dbReference type="SUPFAM" id="SSF55729">
    <property type="entry name" value="Acyl-CoA N-acyltransferases (Nat)"/>
    <property type="match status" value="1"/>
</dbReference>
<protein>
    <submittedName>
        <fullName evidence="2">Ribosomal-protein-alanine N-acetyltransferase</fullName>
        <ecNumber evidence="2">2.3.1.267</ecNumber>
    </submittedName>
</protein>
<organism evidence="2 3">
    <name type="scientific">Streptosporangium album</name>
    <dbReference type="NCBI Taxonomy" id="47479"/>
    <lineage>
        <taxon>Bacteria</taxon>
        <taxon>Bacillati</taxon>
        <taxon>Actinomycetota</taxon>
        <taxon>Actinomycetes</taxon>
        <taxon>Streptosporangiales</taxon>
        <taxon>Streptosporangiaceae</taxon>
        <taxon>Streptosporangium</taxon>
    </lineage>
</organism>
<evidence type="ECO:0000259" key="1">
    <source>
        <dbReference type="PROSITE" id="PS51186"/>
    </source>
</evidence>
<keyword evidence="2" id="KW-0012">Acyltransferase</keyword>
<dbReference type="PROSITE" id="PS51186">
    <property type="entry name" value="GNAT"/>
    <property type="match status" value="1"/>
</dbReference>
<dbReference type="Proteomes" id="UP000534286">
    <property type="component" value="Unassembled WGS sequence"/>
</dbReference>
<dbReference type="PANTHER" id="PTHR43792">
    <property type="entry name" value="GNAT FAMILY, PUTATIVE (AFU_ORTHOLOGUE AFUA_3G00765)-RELATED-RELATED"/>
    <property type="match status" value="1"/>
</dbReference>
<evidence type="ECO:0000313" key="2">
    <source>
        <dbReference type="EMBL" id="MBB4943076.1"/>
    </source>
</evidence>
<keyword evidence="3" id="KW-1185">Reference proteome</keyword>
<gene>
    <name evidence="2" type="ORF">FHR32_007476</name>
</gene>
<dbReference type="Pfam" id="PF13302">
    <property type="entry name" value="Acetyltransf_3"/>
    <property type="match status" value="1"/>
</dbReference>
<dbReference type="InterPro" id="IPR051531">
    <property type="entry name" value="N-acetyltransferase"/>
</dbReference>
<sequence>METDRLIMRRWQESDREPFAAMNADPEVMEHFPALLTREQSDAMVDRIESAFDEHGYGLWALQVRATGEFIGFTGLAWQRFEAHFTPALEIGWRLTRSAWGHGYASEAARAALDHGFGPAGRDEIVSMTAVANLRSRAVMERLGMTRDPADDFEHPRVAVGDPARAAVLYRLSRDAWR</sequence>
<dbReference type="AlphaFoldDB" id="A0A7W7S503"/>
<dbReference type="RefSeq" id="WP_184758961.1">
    <property type="nucleotide sequence ID" value="NZ_BAABEK010000023.1"/>
</dbReference>
<evidence type="ECO:0000313" key="3">
    <source>
        <dbReference type="Proteomes" id="UP000534286"/>
    </source>
</evidence>
<dbReference type="PANTHER" id="PTHR43792:SF1">
    <property type="entry name" value="N-ACETYLTRANSFERASE DOMAIN-CONTAINING PROTEIN"/>
    <property type="match status" value="1"/>
</dbReference>
<name>A0A7W7S503_9ACTN</name>
<comment type="caution">
    <text evidence="2">The sequence shown here is derived from an EMBL/GenBank/DDBJ whole genome shotgun (WGS) entry which is preliminary data.</text>
</comment>